<dbReference type="PROSITE" id="PS00562">
    <property type="entry name" value="CBM1_1"/>
    <property type="match status" value="1"/>
</dbReference>
<evidence type="ECO:0000259" key="10">
    <source>
        <dbReference type="PROSITE" id="PS51164"/>
    </source>
</evidence>
<comment type="catalytic activity">
    <reaction evidence="7">
        <text>[(1-&gt;4)-beta-D-glucosyl]n+m + reduced acceptor + O2 = 4-dehydro-beta-D-glucosyl-[(1-&gt;4)-beta-D-glucosyl]n-1 + [(1-&gt;4)-beta-D-glucosyl]m + acceptor + H2O.</text>
        <dbReference type="EC" id="1.14.99.56"/>
    </reaction>
</comment>
<dbReference type="PANTHER" id="PTHR33353:SF19">
    <property type="entry name" value="GLYCOSYLHYDROLASE FAMILY 61-8 PROTEIN"/>
    <property type="match status" value="1"/>
</dbReference>
<feature type="chain" id="PRO_5046773917" description="AA9 family lytic polysaccharide monooxygenase" evidence="9">
    <location>
        <begin position="20"/>
        <end position="312"/>
    </location>
</feature>
<evidence type="ECO:0000256" key="1">
    <source>
        <dbReference type="ARBA" id="ARBA00022723"/>
    </source>
</evidence>
<feature type="signal peptide" evidence="9">
    <location>
        <begin position="1"/>
        <end position="19"/>
    </location>
</feature>
<comment type="function">
    <text evidence="7">Lytic polysaccharide monooxygenase (LMPO) that depolymerizes crystalline and amorphous polysaccharides via the oxidation of scissile alpha- or beta-(1-4)-glycosidic bonds, yielding C1 and/or C4 oxidation products. Catalysis by LPMOs requires the reduction of the active-site copper from Cu(II) to Cu(I) by a reducing agent and H(2)O(2) or O(2) as a cosubstrate.</text>
</comment>
<dbReference type="PANTHER" id="PTHR33353">
    <property type="entry name" value="PUTATIVE (AFU_ORTHOLOGUE AFUA_1G12560)-RELATED"/>
    <property type="match status" value="1"/>
</dbReference>
<evidence type="ECO:0000256" key="6">
    <source>
        <dbReference type="ARBA" id="ARBA00023157"/>
    </source>
</evidence>
<dbReference type="InterPro" id="IPR005103">
    <property type="entry name" value="AA9_LPMO"/>
</dbReference>
<dbReference type="InterPro" id="IPR049892">
    <property type="entry name" value="AA9"/>
</dbReference>
<evidence type="ECO:0000256" key="4">
    <source>
        <dbReference type="ARBA" id="ARBA00023008"/>
    </source>
</evidence>
<name>A0ABR3JN10_9AGAR</name>
<reference evidence="12" key="1">
    <citation type="submission" date="2024-06" db="EMBL/GenBank/DDBJ databases">
        <title>Multi-omics analyses provide insights into the biosynthesis of the anticancer antibiotic pleurotin in Hohenbuehelia grisea.</title>
        <authorList>
            <person name="Weaver J.A."/>
            <person name="Alberti F."/>
        </authorList>
    </citation>
    <scope>NUCLEOTIDE SEQUENCE [LARGE SCALE GENOMIC DNA]</scope>
    <source>
        <strain evidence="12">T-177</strain>
    </source>
</reference>
<keyword evidence="7" id="KW-0964">Secreted</keyword>
<proteinExistence type="predicted"/>
<dbReference type="PROSITE" id="PS51164">
    <property type="entry name" value="CBM1_2"/>
    <property type="match status" value="1"/>
</dbReference>
<keyword evidence="6 7" id="KW-1015">Disulfide bond</keyword>
<keyword evidence="4" id="KW-0186">Copper</keyword>
<feature type="region of interest" description="Disordered" evidence="8">
    <location>
        <begin position="237"/>
        <end position="272"/>
    </location>
</feature>
<dbReference type="SMART" id="SM00236">
    <property type="entry name" value="fCBD"/>
    <property type="match status" value="1"/>
</dbReference>
<evidence type="ECO:0000256" key="7">
    <source>
        <dbReference type="RuleBase" id="RU368122"/>
    </source>
</evidence>
<keyword evidence="7" id="KW-0624">Polysaccharide degradation</keyword>
<keyword evidence="5" id="KW-0503">Monooxygenase</keyword>
<dbReference type="Pfam" id="PF03443">
    <property type="entry name" value="AA9"/>
    <property type="match status" value="1"/>
</dbReference>
<evidence type="ECO:0000313" key="11">
    <source>
        <dbReference type="EMBL" id="KAL0957121.1"/>
    </source>
</evidence>
<keyword evidence="7" id="KW-0136">Cellulose degradation</keyword>
<evidence type="ECO:0000256" key="8">
    <source>
        <dbReference type="SAM" id="MobiDB-lite"/>
    </source>
</evidence>
<comment type="domain">
    <text evidence="7">Has a modular structure: an endo-beta-1,4-glucanase catalytic module at the N-terminus, a linker rich in serines and threonines, and a C-terminal carbohydrate-binding module (CBM).</text>
</comment>
<dbReference type="InterPro" id="IPR000254">
    <property type="entry name" value="CBD"/>
</dbReference>
<evidence type="ECO:0000256" key="5">
    <source>
        <dbReference type="ARBA" id="ARBA00023033"/>
    </source>
</evidence>
<dbReference type="Pfam" id="PF00734">
    <property type="entry name" value="CBM_1"/>
    <property type="match status" value="1"/>
</dbReference>
<evidence type="ECO:0000256" key="9">
    <source>
        <dbReference type="SAM" id="SignalP"/>
    </source>
</evidence>
<keyword evidence="3" id="KW-0560">Oxidoreductase</keyword>
<protein>
    <recommendedName>
        <fullName evidence="7">AA9 family lytic polysaccharide monooxygenase</fullName>
        <ecNumber evidence="7">1.14.99.56</ecNumber>
    </recommendedName>
    <alternativeName>
        <fullName evidence="7">Endo-beta-1,4-glucanase</fullName>
    </alternativeName>
    <alternativeName>
        <fullName evidence="7">Glycosyl hydrolase 61 family protein</fullName>
    </alternativeName>
</protein>
<organism evidence="11 12">
    <name type="scientific">Hohenbuehelia grisea</name>
    <dbReference type="NCBI Taxonomy" id="104357"/>
    <lineage>
        <taxon>Eukaryota</taxon>
        <taxon>Fungi</taxon>
        <taxon>Dikarya</taxon>
        <taxon>Basidiomycota</taxon>
        <taxon>Agaricomycotina</taxon>
        <taxon>Agaricomycetes</taxon>
        <taxon>Agaricomycetidae</taxon>
        <taxon>Agaricales</taxon>
        <taxon>Pleurotineae</taxon>
        <taxon>Pleurotaceae</taxon>
        <taxon>Hohenbuehelia</taxon>
    </lineage>
</organism>
<dbReference type="CDD" id="cd21175">
    <property type="entry name" value="LPMO_AA9"/>
    <property type="match status" value="1"/>
</dbReference>
<keyword evidence="12" id="KW-1185">Reference proteome</keyword>
<dbReference type="Proteomes" id="UP001556367">
    <property type="component" value="Unassembled WGS sequence"/>
</dbReference>
<accession>A0ABR3JN10</accession>
<evidence type="ECO:0000313" key="12">
    <source>
        <dbReference type="Proteomes" id="UP001556367"/>
    </source>
</evidence>
<gene>
    <name evidence="11" type="ORF">HGRIS_003214</name>
</gene>
<comment type="caution">
    <text evidence="11">The sequence shown here is derived from an EMBL/GenBank/DDBJ whole genome shotgun (WGS) entry which is preliminary data.</text>
</comment>
<keyword evidence="7" id="KW-0119">Carbohydrate metabolism</keyword>
<sequence>MFATAVFGVALAFLPRVFAHGGVLYYSNGGSWYDGFKAYNSPSGQSTIQRPWATYNPIVDANDPTLACNNDGTNPSGQLTATVAAGSKITAFWNEWPHDTGPMLVYLAKCPGSTCTGVNSNTLSWFKIDHSGLLSGTVAAGTWASGQMIAQNNSWTTTIPSTVPPGAYLIRHETIALHLLPAQFYPECAQIQITGSGSRAPLASELTTFPGGYKSSDPGLSVDLYGQAAKTQTTYVIPGPPLYGSGSTGGGGTSQPPSTPPPATSVSTSSAPAQTGTVAQYGQCGGTGYSGPTACKSPYTCTKLNDYYSQCT</sequence>
<dbReference type="EMBL" id="JASNQZ010000006">
    <property type="protein sequence ID" value="KAL0957121.1"/>
    <property type="molecule type" value="Genomic_DNA"/>
</dbReference>
<keyword evidence="1" id="KW-0479">Metal-binding</keyword>
<dbReference type="EC" id="1.14.99.56" evidence="7"/>
<feature type="domain" description="CBM1" evidence="10">
    <location>
        <begin position="276"/>
        <end position="312"/>
    </location>
</feature>
<dbReference type="InterPro" id="IPR035971">
    <property type="entry name" value="CBD_sf"/>
</dbReference>
<dbReference type="SUPFAM" id="SSF57180">
    <property type="entry name" value="Cellulose-binding domain"/>
    <property type="match status" value="1"/>
</dbReference>
<keyword evidence="2 9" id="KW-0732">Signal</keyword>
<evidence type="ECO:0000256" key="3">
    <source>
        <dbReference type="ARBA" id="ARBA00023002"/>
    </source>
</evidence>
<dbReference type="Gene3D" id="2.70.50.70">
    <property type="match status" value="1"/>
</dbReference>
<comment type="subcellular location">
    <subcellularLocation>
        <location evidence="7">Secreted</location>
    </subcellularLocation>
</comment>
<evidence type="ECO:0000256" key="2">
    <source>
        <dbReference type="ARBA" id="ARBA00022729"/>
    </source>
</evidence>